<evidence type="ECO:0000313" key="1">
    <source>
        <dbReference type="EMBL" id="CEK67078.1"/>
    </source>
</evidence>
<proteinExistence type="predicted"/>
<organism evidence="1">
    <name type="scientific">Arion vulgaris</name>
    <dbReference type="NCBI Taxonomy" id="1028688"/>
    <lineage>
        <taxon>Eukaryota</taxon>
        <taxon>Metazoa</taxon>
        <taxon>Spiralia</taxon>
        <taxon>Lophotrochozoa</taxon>
        <taxon>Mollusca</taxon>
        <taxon>Gastropoda</taxon>
        <taxon>Heterobranchia</taxon>
        <taxon>Euthyneura</taxon>
        <taxon>Panpulmonata</taxon>
        <taxon>Eupulmonata</taxon>
        <taxon>Stylommatophora</taxon>
        <taxon>Helicina</taxon>
        <taxon>Arionoidea</taxon>
        <taxon>Arionidae</taxon>
        <taxon>Arion</taxon>
    </lineage>
</organism>
<sequence>MPGTAFRSLGIRSFSQVFVKCEHIWHCPNDIHVMGQRIKTLISAPLHDIHVKRY</sequence>
<accession>A0A0B6ZEW9</accession>
<dbReference type="EMBL" id="HACG01020213">
    <property type="protein sequence ID" value="CEK67078.1"/>
    <property type="molecule type" value="Transcribed_RNA"/>
</dbReference>
<protein>
    <submittedName>
        <fullName evidence="1">Uncharacterized protein</fullName>
    </submittedName>
</protein>
<feature type="non-terminal residue" evidence="1">
    <location>
        <position position="54"/>
    </location>
</feature>
<dbReference type="AlphaFoldDB" id="A0A0B6ZEW9"/>
<gene>
    <name evidence="1" type="primary">ORF61275</name>
</gene>
<reference evidence="1" key="1">
    <citation type="submission" date="2014-12" db="EMBL/GenBank/DDBJ databases">
        <title>Insight into the proteome of Arion vulgaris.</title>
        <authorList>
            <person name="Aradska J."/>
            <person name="Bulat T."/>
            <person name="Smidak R."/>
            <person name="Sarate P."/>
            <person name="Gangsoo J."/>
            <person name="Sialana F."/>
            <person name="Bilban M."/>
            <person name="Lubec G."/>
        </authorList>
    </citation>
    <scope>NUCLEOTIDE SEQUENCE</scope>
    <source>
        <tissue evidence="1">Skin</tissue>
    </source>
</reference>
<name>A0A0B6ZEW9_9EUPU</name>